<dbReference type="SUPFAM" id="SSF52467">
    <property type="entry name" value="DHS-like NAD/FAD-binding domain"/>
    <property type="match status" value="1"/>
</dbReference>
<dbReference type="GO" id="GO:0120147">
    <property type="term" value="F:formylglycine-generating oxidase activity"/>
    <property type="evidence" value="ECO:0007669"/>
    <property type="project" value="TreeGrafter"/>
</dbReference>
<dbReference type="InterPro" id="IPR026590">
    <property type="entry name" value="Ssirtuin_cat_dom"/>
</dbReference>
<dbReference type="Gene3D" id="3.90.1580.10">
    <property type="entry name" value="paralog of FGE (formylglycine-generating enzyme)"/>
    <property type="match status" value="1"/>
</dbReference>
<proteinExistence type="predicted"/>
<keyword evidence="5" id="KW-1185">Reference proteome</keyword>
<evidence type="ECO:0000313" key="5">
    <source>
        <dbReference type="Proteomes" id="UP000317378"/>
    </source>
</evidence>
<dbReference type="Pfam" id="PF03781">
    <property type="entry name" value="FGE-sulfatase"/>
    <property type="match status" value="1"/>
</dbReference>
<protein>
    <recommendedName>
        <fullName evidence="3">Deacetylase sirtuin-type domain-containing protein</fullName>
    </recommendedName>
</protein>
<dbReference type="Pfam" id="PF13289">
    <property type="entry name" value="SIR2_2"/>
    <property type="match status" value="1"/>
</dbReference>
<dbReference type="PANTHER" id="PTHR23150:SF19">
    <property type="entry name" value="FORMYLGLYCINE-GENERATING ENZYME"/>
    <property type="match status" value="1"/>
</dbReference>
<dbReference type="InterPro" id="IPR016187">
    <property type="entry name" value="CTDL_fold"/>
</dbReference>
<evidence type="ECO:0000256" key="1">
    <source>
        <dbReference type="ARBA" id="ARBA00023027"/>
    </source>
</evidence>
<evidence type="ECO:0000259" key="3">
    <source>
        <dbReference type="PROSITE" id="PS50305"/>
    </source>
</evidence>
<dbReference type="OrthoDB" id="9768004at2"/>
<comment type="caution">
    <text evidence="2">Lacks conserved residue(s) required for the propagation of feature annotation.</text>
</comment>
<keyword evidence="1" id="KW-0520">NAD</keyword>
<feature type="domain" description="Deacetylase sirtuin-type" evidence="3">
    <location>
        <begin position="1"/>
        <end position="263"/>
    </location>
</feature>
<sequence length="572" mass="64382">MASQGIPRFITEALDRDELLLFVGSGISLPYAGKKGMPGSLEVSTRIADRLLERKVSSDESLMQVAQEAVWQDGGSRQRLEATLTEAFADPNVQPLPAHQALAAIDSTIITTNYDTLIERAFQTFGKRLSVVWNDEHLSSVSGSMLIKVHGTVDAPSSCVITEDDYYHWMDREPELRELIRALFLTKTLCFVGYSLADPNFRAILRILRFKFAAIRRPGLVVTYKTDPTSYNHRFITESLGLRVHQGDATDFLRMLARHGDRTPYADVLASQEIRDRYFAEDLDDITFQDFAADMIAQQIANGTAEKLSMSPSLLVRLRKRNDLTTLPSMALSPAADDGFIRVPAGPFIAGGERHGNELIRVETIAKPYCIGECVVTNDEYRKFVQWCGGVNHDRTHCHPDEPAGKDHVPQDEPHPHDLPPDYWISESCGDYPVVNVDWWDAYAYCRWAGGRLPTELEWERAARGVDGRQYPWGDSFDPSHCNTEERGERRTLPVDSLPLGRSPVGAYQMSGNVWEWCADEYFSPRFQSASRIVRGGSFSRGEHRARCAFRNGRPPGDAWCSRGFRIARDDS</sequence>
<dbReference type="SUPFAM" id="SSF56436">
    <property type="entry name" value="C-type lectin-like"/>
    <property type="match status" value="1"/>
</dbReference>
<organism evidence="4 5">
    <name type="scientific">Streptomyces sporangiiformans</name>
    <dbReference type="NCBI Taxonomy" id="2315329"/>
    <lineage>
        <taxon>Bacteria</taxon>
        <taxon>Bacillati</taxon>
        <taxon>Actinomycetota</taxon>
        <taxon>Actinomycetes</taxon>
        <taxon>Kitasatosporales</taxon>
        <taxon>Streptomycetaceae</taxon>
        <taxon>Streptomyces</taxon>
    </lineage>
</organism>
<dbReference type="InterPro" id="IPR029035">
    <property type="entry name" value="DHS-like_NAD/FAD-binding_dom"/>
</dbReference>
<evidence type="ECO:0000256" key="2">
    <source>
        <dbReference type="PROSITE-ProRule" id="PRU00236"/>
    </source>
</evidence>
<gene>
    <name evidence="4" type="ORF">FGD71_002125</name>
</gene>
<name>A0A505DRP2_9ACTN</name>
<dbReference type="EMBL" id="VCHX02000035">
    <property type="protein sequence ID" value="TPQ23900.1"/>
    <property type="molecule type" value="Genomic_DNA"/>
</dbReference>
<dbReference type="Proteomes" id="UP000317378">
    <property type="component" value="Unassembled WGS sequence"/>
</dbReference>
<reference evidence="4 5" key="1">
    <citation type="submission" date="2019-06" db="EMBL/GenBank/DDBJ databases">
        <title>Streptomyces sporangiiformans sp. nov., a novel actinomycete isolated from soil in Mount Song.</title>
        <authorList>
            <person name="Han L."/>
        </authorList>
    </citation>
    <scope>NUCLEOTIDE SEQUENCE [LARGE SCALE GENOMIC DNA]</scope>
    <source>
        <strain evidence="4 5">NEAU-SSA 1</strain>
    </source>
</reference>
<dbReference type="InterPro" id="IPR051043">
    <property type="entry name" value="Sulfatase_Mod_Factor_Kinase"/>
</dbReference>
<evidence type="ECO:0000313" key="4">
    <source>
        <dbReference type="EMBL" id="TPQ23900.1"/>
    </source>
</evidence>
<dbReference type="PANTHER" id="PTHR23150">
    <property type="entry name" value="SULFATASE MODIFYING FACTOR 1, 2"/>
    <property type="match status" value="1"/>
</dbReference>
<dbReference type="RefSeq" id="WP_119098624.1">
    <property type="nucleotide sequence ID" value="NZ_QXMJ01000035.1"/>
</dbReference>
<dbReference type="InterPro" id="IPR042095">
    <property type="entry name" value="SUMF_sf"/>
</dbReference>
<dbReference type="PROSITE" id="PS50305">
    <property type="entry name" value="SIRTUIN"/>
    <property type="match status" value="1"/>
</dbReference>
<dbReference type="InterPro" id="IPR005532">
    <property type="entry name" value="SUMF_dom"/>
</dbReference>
<dbReference type="AlphaFoldDB" id="A0A505DRP2"/>
<comment type="caution">
    <text evidence="4">The sequence shown here is derived from an EMBL/GenBank/DDBJ whole genome shotgun (WGS) entry which is preliminary data.</text>
</comment>
<accession>A0A505DRP2</accession>